<dbReference type="Gene3D" id="1.10.510.10">
    <property type="entry name" value="Transferase(Phosphotransferase) domain 1"/>
    <property type="match status" value="1"/>
</dbReference>
<gene>
    <name evidence="3" type="ORF">HRG_07317</name>
</gene>
<sequence length="645" mass="73411">MTLTEEQIKIIADHPLNDSLARFPEKLCHFKESNEAWRGDIATLLSVLQDVRGGSLKLDQFRPLVDVIATNSSDTDIWTAVLNLIDAVNPSTPPPPSIIPTGRGTPVKTSSSRLDDSETRDIVERELFYEIKDCTHRGVPGFFQKHFDSTKWTKAQEKMLQLILETHDGTKWKDFPADSSEKAVWEWLVGLEEMALTGARYMLHANRSATEFKERKGQMDIFFHKPKRTKGRFEYKDVLVVGEHKRSFDTGDFKACMLQLTRHVRSIFADQPMRRFVHAFTIKATTMELWIYDRSGAYSSGEFNIHREPEKLARALVAGTTCFSTRQGVAKFSWRSDKRQPSEVKHLKLVQEKGVEGVATLVGHREITSIADLRADLDFSSSTRHQFRTTTHDRSDGYNRLQGSESSGSSRKRKSSEEDVRPTMRRRSNSQKSALRQAYDPPSEEANDEAKLSLYTPNREDPYENRILSWLVISPAGRVVSDFGTIRELVEALRDAIRAHRSLYLKGFKGMLIDLDLAKERDSGPSGARHQTGTMQFMAIEVLRGIDHTYRHDLESFFYVLLWMWEVGSFKDIASAKMGHMTVNSLEDIMNEFPNAFDAVKPLCLQLRSLLFGDTARMMIGTPAGDPARLYHGIVAAYNEAIEQY</sequence>
<accession>A0A9P8MU68</accession>
<organism evidence="3 4">
    <name type="scientific">Hirsutella rhossiliensis</name>
    <dbReference type="NCBI Taxonomy" id="111463"/>
    <lineage>
        <taxon>Eukaryota</taxon>
        <taxon>Fungi</taxon>
        <taxon>Dikarya</taxon>
        <taxon>Ascomycota</taxon>
        <taxon>Pezizomycotina</taxon>
        <taxon>Sordariomycetes</taxon>
        <taxon>Hypocreomycetidae</taxon>
        <taxon>Hypocreales</taxon>
        <taxon>Ophiocordycipitaceae</taxon>
        <taxon>Hirsutella</taxon>
    </lineage>
</organism>
<feature type="domain" description="Fungal-type protein kinase" evidence="2">
    <location>
        <begin position="507"/>
        <end position="565"/>
    </location>
</feature>
<proteinExistence type="predicted"/>
<dbReference type="GO" id="GO:0016301">
    <property type="term" value="F:kinase activity"/>
    <property type="evidence" value="ECO:0007669"/>
    <property type="project" value="UniProtKB-KW"/>
</dbReference>
<protein>
    <submittedName>
        <fullName evidence="3">Serine/threonine-protein kinase</fullName>
    </submittedName>
</protein>
<keyword evidence="3" id="KW-0418">Kinase</keyword>
<evidence type="ECO:0000313" key="4">
    <source>
        <dbReference type="Proteomes" id="UP000824596"/>
    </source>
</evidence>
<dbReference type="RefSeq" id="XP_044718752.1">
    <property type="nucleotide sequence ID" value="XM_044865788.1"/>
</dbReference>
<dbReference type="Proteomes" id="UP000824596">
    <property type="component" value="Unassembled WGS sequence"/>
</dbReference>
<feature type="domain" description="Fungal-type protein kinase" evidence="2">
    <location>
        <begin position="219"/>
        <end position="317"/>
    </location>
</feature>
<keyword evidence="4" id="KW-1185">Reference proteome</keyword>
<dbReference type="PANTHER" id="PTHR38248">
    <property type="entry name" value="FUNK1 6"/>
    <property type="match status" value="1"/>
</dbReference>
<name>A0A9P8MU68_9HYPO</name>
<dbReference type="GeneID" id="68356446"/>
<feature type="domain" description="Fungal-type protein kinase" evidence="2">
    <location>
        <begin position="319"/>
        <end position="506"/>
    </location>
</feature>
<dbReference type="EMBL" id="JAIZPD010000008">
    <property type="protein sequence ID" value="KAH0961239.1"/>
    <property type="molecule type" value="Genomic_DNA"/>
</dbReference>
<dbReference type="AlphaFoldDB" id="A0A9P8MU68"/>
<reference evidence="3" key="1">
    <citation type="submission" date="2021-09" db="EMBL/GenBank/DDBJ databases">
        <title>A high-quality genome of the endoparasitic fungus Hirsutella rhossiliensis with a comparison of Hirsutella genomes reveals transposable elements contributing to genome size variation.</title>
        <authorList>
            <person name="Lin R."/>
            <person name="Jiao Y."/>
            <person name="Sun X."/>
            <person name="Ling J."/>
            <person name="Xie B."/>
            <person name="Cheng X."/>
        </authorList>
    </citation>
    <scope>NUCLEOTIDE SEQUENCE</scope>
    <source>
        <strain evidence="3">HR02</strain>
    </source>
</reference>
<dbReference type="InterPro" id="IPR011009">
    <property type="entry name" value="Kinase-like_dom_sf"/>
</dbReference>
<comment type="caution">
    <text evidence="3">The sequence shown here is derived from an EMBL/GenBank/DDBJ whole genome shotgun (WGS) entry which is preliminary data.</text>
</comment>
<dbReference type="SUPFAM" id="SSF56112">
    <property type="entry name" value="Protein kinase-like (PK-like)"/>
    <property type="match status" value="1"/>
</dbReference>
<dbReference type="InterPro" id="IPR040976">
    <property type="entry name" value="Pkinase_fungal"/>
</dbReference>
<keyword evidence="3" id="KW-0808">Transferase</keyword>
<evidence type="ECO:0000259" key="2">
    <source>
        <dbReference type="Pfam" id="PF17667"/>
    </source>
</evidence>
<dbReference type="Pfam" id="PF17667">
    <property type="entry name" value="Pkinase_fungal"/>
    <property type="match status" value="3"/>
</dbReference>
<dbReference type="PANTHER" id="PTHR38248:SF2">
    <property type="entry name" value="FUNK1 11"/>
    <property type="match status" value="1"/>
</dbReference>
<dbReference type="OrthoDB" id="5584477at2759"/>
<evidence type="ECO:0000313" key="3">
    <source>
        <dbReference type="EMBL" id="KAH0961239.1"/>
    </source>
</evidence>
<feature type="region of interest" description="Disordered" evidence="1">
    <location>
        <begin position="382"/>
        <end position="450"/>
    </location>
</feature>
<feature type="region of interest" description="Disordered" evidence="1">
    <location>
        <begin position="91"/>
        <end position="116"/>
    </location>
</feature>
<evidence type="ECO:0000256" key="1">
    <source>
        <dbReference type="SAM" id="MobiDB-lite"/>
    </source>
</evidence>